<dbReference type="PANTHER" id="PTHR42682">
    <property type="entry name" value="HYDROGENASE-4 COMPONENT F"/>
    <property type="match status" value="1"/>
</dbReference>
<feature type="transmembrane region" description="Helical" evidence="8">
    <location>
        <begin position="529"/>
        <end position="548"/>
    </location>
</feature>
<dbReference type="InterPro" id="IPR052175">
    <property type="entry name" value="ComplexI-like_HydComp"/>
</dbReference>
<reference evidence="11" key="1">
    <citation type="submission" date="2019-09" db="EMBL/GenBank/DDBJ databases">
        <title>Antimicrobial potential of Antarctic Bacteria.</title>
        <authorList>
            <person name="Benaud N."/>
            <person name="Edwards R.J."/>
            <person name="Ferrari B.C."/>
        </authorList>
    </citation>
    <scope>NUCLEOTIDE SEQUENCE [LARGE SCALE GENOMIC DNA]</scope>
    <source>
        <strain evidence="11">INR9</strain>
    </source>
</reference>
<dbReference type="Proteomes" id="UP000515511">
    <property type="component" value="Chromosome"/>
</dbReference>
<comment type="subcellular location">
    <subcellularLocation>
        <location evidence="1">Cell membrane</location>
        <topology evidence="1">Multi-pass membrane protein</topology>
    </subcellularLocation>
    <subcellularLocation>
        <location evidence="7">Membrane</location>
        <topology evidence="7">Multi-pass membrane protein</topology>
    </subcellularLocation>
</comment>
<evidence type="ECO:0000313" key="11">
    <source>
        <dbReference type="Proteomes" id="UP000515511"/>
    </source>
</evidence>
<feature type="transmembrane region" description="Helical" evidence="8">
    <location>
        <begin position="111"/>
        <end position="128"/>
    </location>
</feature>
<feature type="transmembrane region" description="Helical" evidence="8">
    <location>
        <begin position="204"/>
        <end position="226"/>
    </location>
</feature>
<evidence type="ECO:0000259" key="9">
    <source>
        <dbReference type="Pfam" id="PF00361"/>
    </source>
</evidence>
<feature type="transmembrane region" description="Helical" evidence="8">
    <location>
        <begin position="474"/>
        <end position="497"/>
    </location>
</feature>
<feature type="transmembrane region" description="Helical" evidence="8">
    <location>
        <begin position="76"/>
        <end position="99"/>
    </location>
</feature>
<evidence type="ECO:0000256" key="5">
    <source>
        <dbReference type="ARBA" id="ARBA00023002"/>
    </source>
</evidence>
<dbReference type="RefSeq" id="WP_185276261.1">
    <property type="nucleotide sequence ID" value="NZ_CP043641.1"/>
</dbReference>
<evidence type="ECO:0000256" key="2">
    <source>
        <dbReference type="ARBA" id="ARBA00022475"/>
    </source>
</evidence>
<evidence type="ECO:0000256" key="4">
    <source>
        <dbReference type="ARBA" id="ARBA00022989"/>
    </source>
</evidence>
<evidence type="ECO:0000256" key="6">
    <source>
        <dbReference type="ARBA" id="ARBA00023136"/>
    </source>
</evidence>
<dbReference type="GO" id="GO:0005886">
    <property type="term" value="C:plasma membrane"/>
    <property type="evidence" value="ECO:0007669"/>
    <property type="project" value="UniProtKB-SubCell"/>
</dbReference>
<sequence>MTVLGLLLFLAAGAVGWLALRVDSDARRWSRIAAATSWTLSVLASLLLVVVGARALAGTGESTTLESSPPLGAIGLHVDSLTGLFLVITFGVAVPAFLVGLTRGGASRPRLGSAAALVGLAVGLVLTANDLFTLLAGWELLGFSFYLAVGYDRRRAGRGRAAVLAAGFSKTSGALLLLGGGVLAAQSGSIALSELGRHPGAWTALGYTLLLAGFAVKVGLVPAHVWLPPSYSAAPGPVRALLAGMAVNAGFYGLWRTLDVLGAPPTWLTCAVLLLAGVSAILGIAHAAVHADLRGLIAWSSVENAGVIGAGFAVALVGETIGSKQLVAVGLLAGTLQVITHAAAKSLLFISANAVEVGLGTTDLDQLRGVARTLPFTGVGLVVGGLTLAGMPLTAGFASEWMTLEALMQQFRVGQLPLQLCMAVCGILVALTIGVSGIAFVRLVGLTAFGKPANPQPAHREAERSWTHRAATGLLAAACLGVAAVAPLVVVMIAAGIRPIAGTTTNGALAGGWVLQPVFADFSALSPTLLWIVIPAYVVITIVVAIVFSGRRFWRVRRTPAWTSGSEGAPGRTGYTSYGFANPIRKVLAALLMTRHELRELSPDAGSSGGRPAAASARLGYVVDVTDVVQRYLYRPLLPAVRAVVAAARKLQSGRLDAYMAYMLIALLAVIVVVTALA</sequence>
<organism evidence="10 11">
    <name type="scientific">Leifsonia shinshuensis</name>
    <dbReference type="NCBI Taxonomy" id="150026"/>
    <lineage>
        <taxon>Bacteria</taxon>
        <taxon>Bacillati</taxon>
        <taxon>Actinomycetota</taxon>
        <taxon>Actinomycetes</taxon>
        <taxon>Micrococcales</taxon>
        <taxon>Microbacteriaceae</taxon>
        <taxon>Leifsonia</taxon>
    </lineage>
</organism>
<gene>
    <name evidence="10" type="ORF">F1C12_18005</name>
</gene>
<dbReference type="InterPro" id="IPR001750">
    <property type="entry name" value="ND/Mrp_TM"/>
</dbReference>
<keyword evidence="5" id="KW-0560">Oxidoreductase</keyword>
<feature type="transmembrane region" description="Helical" evidence="8">
    <location>
        <begin position="417"/>
        <end position="441"/>
    </location>
</feature>
<keyword evidence="4 8" id="KW-1133">Transmembrane helix</keyword>
<evidence type="ECO:0000256" key="7">
    <source>
        <dbReference type="RuleBase" id="RU000320"/>
    </source>
</evidence>
<evidence type="ECO:0000256" key="1">
    <source>
        <dbReference type="ARBA" id="ARBA00004651"/>
    </source>
</evidence>
<feature type="transmembrane region" description="Helical" evidence="8">
    <location>
        <begin position="163"/>
        <end position="184"/>
    </location>
</feature>
<dbReference type="AlphaFoldDB" id="A0A7G6YEA8"/>
<feature type="transmembrane region" description="Helical" evidence="8">
    <location>
        <begin position="34"/>
        <end position="56"/>
    </location>
</feature>
<feature type="transmembrane region" description="Helical" evidence="8">
    <location>
        <begin position="374"/>
        <end position="397"/>
    </location>
</feature>
<keyword evidence="10" id="KW-0830">Ubiquinone</keyword>
<feature type="transmembrane region" description="Helical" evidence="8">
    <location>
        <begin position="659"/>
        <end position="677"/>
    </location>
</feature>
<name>A0A7G6YEA8_9MICO</name>
<dbReference type="PANTHER" id="PTHR42682:SF3">
    <property type="entry name" value="FORMATE HYDROGENLYASE SUBUNIT 3-RELATED"/>
    <property type="match status" value="1"/>
</dbReference>
<feature type="transmembrane region" description="Helical" evidence="8">
    <location>
        <begin position="266"/>
        <end position="289"/>
    </location>
</feature>
<keyword evidence="2" id="KW-1003">Cell membrane</keyword>
<dbReference type="KEGG" id="lse:F1C12_18005"/>
<dbReference type="GO" id="GO:0016491">
    <property type="term" value="F:oxidoreductase activity"/>
    <property type="evidence" value="ECO:0007669"/>
    <property type="project" value="UniProtKB-KW"/>
</dbReference>
<evidence type="ECO:0000313" key="10">
    <source>
        <dbReference type="EMBL" id="QNE36823.1"/>
    </source>
</evidence>
<feature type="domain" description="NADH:quinone oxidoreductase/Mrp antiporter transmembrane" evidence="9">
    <location>
        <begin position="128"/>
        <end position="409"/>
    </location>
</feature>
<feature type="transmembrane region" description="Helical" evidence="8">
    <location>
        <begin position="134"/>
        <end position="151"/>
    </location>
</feature>
<protein>
    <submittedName>
        <fullName evidence="10">NADH/ubiquinone/plastoquinone (Complex I)</fullName>
    </submittedName>
</protein>
<accession>A0A7G6YEA8</accession>
<dbReference type="EMBL" id="CP043641">
    <property type="protein sequence ID" value="QNE36823.1"/>
    <property type="molecule type" value="Genomic_DNA"/>
</dbReference>
<feature type="transmembrane region" description="Helical" evidence="8">
    <location>
        <begin position="238"/>
        <end position="254"/>
    </location>
</feature>
<feature type="transmembrane region" description="Helical" evidence="8">
    <location>
        <begin position="6"/>
        <end position="22"/>
    </location>
</feature>
<evidence type="ECO:0000256" key="3">
    <source>
        <dbReference type="ARBA" id="ARBA00022692"/>
    </source>
</evidence>
<evidence type="ECO:0000256" key="8">
    <source>
        <dbReference type="SAM" id="Phobius"/>
    </source>
</evidence>
<proteinExistence type="predicted"/>
<keyword evidence="3 7" id="KW-0812">Transmembrane</keyword>
<keyword evidence="6 8" id="KW-0472">Membrane</keyword>
<dbReference type="Pfam" id="PF00361">
    <property type="entry name" value="Proton_antipo_M"/>
    <property type="match status" value="1"/>
</dbReference>